<keyword evidence="7 8" id="KW-0472">Membrane</keyword>
<dbReference type="GO" id="GO:0005886">
    <property type="term" value="C:plasma membrane"/>
    <property type="evidence" value="ECO:0007669"/>
    <property type="project" value="UniProtKB-SubCell"/>
</dbReference>
<evidence type="ECO:0000256" key="7">
    <source>
        <dbReference type="ARBA" id="ARBA00023136"/>
    </source>
</evidence>
<proteinExistence type="inferred from homology"/>
<dbReference type="Gene3D" id="1.50.10.150">
    <property type="entry name" value="Voltage-dependent anion channel"/>
    <property type="match status" value="1"/>
</dbReference>
<evidence type="ECO:0000256" key="5">
    <source>
        <dbReference type="ARBA" id="ARBA00022692"/>
    </source>
</evidence>
<keyword evidence="10" id="KW-1185">Reference proteome</keyword>
<dbReference type="OrthoDB" id="1099at2759"/>
<feature type="transmembrane region" description="Helical" evidence="8">
    <location>
        <begin position="114"/>
        <end position="139"/>
    </location>
</feature>
<dbReference type="Pfam" id="PF03595">
    <property type="entry name" value="SLAC1"/>
    <property type="match status" value="1"/>
</dbReference>
<evidence type="ECO:0000256" key="8">
    <source>
        <dbReference type="SAM" id="Phobius"/>
    </source>
</evidence>
<keyword evidence="6 8" id="KW-1133">Transmembrane helix</keyword>
<dbReference type="InterPro" id="IPR038665">
    <property type="entry name" value="Voltage-dep_anion_channel_sf"/>
</dbReference>
<dbReference type="AlphaFoldDB" id="A0A0B7N7K8"/>
<evidence type="ECO:0000256" key="6">
    <source>
        <dbReference type="ARBA" id="ARBA00022989"/>
    </source>
</evidence>
<gene>
    <name evidence="9" type="primary">PARPA_08573.1 scaffold 33405</name>
</gene>
<evidence type="ECO:0000256" key="1">
    <source>
        <dbReference type="ARBA" id="ARBA00004651"/>
    </source>
</evidence>
<feature type="transmembrane region" description="Helical" evidence="8">
    <location>
        <begin position="151"/>
        <end position="169"/>
    </location>
</feature>
<dbReference type="PANTHER" id="PTHR31686:SF1">
    <property type="entry name" value="SULFITE EFFLUX PUMP SSU1"/>
    <property type="match status" value="1"/>
</dbReference>
<accession>A0A0B7N7K8</accession>
<evidence type="ECO:0000256" key="2">
    <source>
        <dbReference type="ARBA" id="ARBA00008566"/>
    </source>
</evidence>
<name>A0A0B7N7K8_9FUNG</name>
<dbReference type="STRING" id="35722.A0A0B7N7K8"/>
<keyword evidence="3" id="KW-0813">Transport</keyword>
<protein>
    <recommendedName>
        <fullName evidence="11">C4-dicarboxylate transporter/malic acid transport protein</fullName>
    </recommendedName>
</protein>
<comment type="subcellular location">
    <subcellularLocation>
        <location evidence="1">Cell membrane</location>
        <topology evidence="1">Multi-pass membrane protein</topology>
    </subcellularLocation>
</comment>
<dbReference type="PANTHER" id="PTHR31686">
    <property type="match status" value="1"/>
</dbReference>
<evidence type="ECO:0000256" key="4">
    <source>
        <dbReference type="ARBA" id="ARBA00022475"/>
    </source>
</evidence>
<keyword evidence="4" id="KW-1003">Cell membrane</keyword>
<dbReference type="GO" id="GO:0000319">
    <property type="term" value="F:sulfite transmembrane transporter activity"/>
    <property type="evidence" value="ECO:0007669"/>
    <property type="project" value="TreeGrafter"/>
</dbReference>
<comment type="similarity">
    <text evidence="2">Belongs to the tellurite-resistance/dicarboxylate transporter (TDT) family.</text>
</comment>
<dbReference type="InterPro" id="IPR004695">
    <property type="entry name" value="SLAC1/Mae1/Ssu1/TehA"/>
</dbReference>
<evidence type="ECO:0000313" key="9">
    <source>
        <dbReference type="EMBL" id="CEP14393.1"/>
    </source>
</evidence>
<keyword evidence="5 8" id="KW-0812">Transmembrane</keyword>
<dbReference type="InterPro" id="IPR051629">
    <property type="entry name" value="Sulfite_efflux_TDT"/>
</dbReference>
<evidence type="ECO:0000313" key="10">
    <source>
        <dbReference type="Proteomes" id="UP000054107"/>
    </source>
</evidence>
<feature type="transmembrane region" description="Helical" evidence="8">
    <location>
        <begin position="175"/>
        <end position="195"/>
    </location>
</feature>
<organism evidence="9 10">
    <name type="scientific">Parasitella parasitica</name>
    <dbReference type="NCBI Taxonomy" id="35722"/>
    <lineage>
        <taxon>Eukaryota</taxon>
        <taxon>Fungi</taxon>
        <taxon>Fungi incertae sedis</taxon>
        <taxon>Mucoromycota</taxon>
        <taxon>Mucoromycotina</taxon>
        <taxon>Mucoromycetes</taxon>
        <taxon>Mucorales</taxon>
        <taxon>Mucorineae</taxon>
        <taxon>Mucoraceae</taxon>
        <taxon>Parasitella</taxon>
    </lineage>
</organism>
<dbReference type="Proteomes" id="UP000054107">
    <property type="component" value="Unassembled WGS sequence"/>
</dbReference>
<dbReference type="EMBL" id="LN731212">
    <property type="protein sequence ID" value="CEP14393.1"/>
    <property type="molecule type" value="Genomic_DNA"/>
</dbReference>
<evidence type="ECO:0008006" key="11">
    <source>
        <dbReference type="Google" id="ProtNLM"/>
    </source>
</evidence>
<sequence length="221" mass="23726">MNGTWLLPLVPYVVASASGGLLAQHLDQGRALVILIISIVTMGMGLLLALSVIVIYFHRLVVHKLPPREVIISSFLPLGPLGQGAYGLIQLGVASKTVLGDRYIVGLGDGAHSMGLLTALFLWGYGLWFLIVATFSVGITTRQGIAFNMGWWALKFPLGVFTTATLSIGTTLDSMFFLVLGAIFTCALVLLWLSVMAKTLKGIFTGKMFYAPCLSPVILHT</sequence>
<evidence type="ECO:0000256" key="3">
    <source>
        <dbReference type="ARBA" id="ARBA00022448"/>
    </source>
</evidence>
<feature type="transmembrane region" description="Helical" evidence="8">
    <location>
        <begin position="33"/>
        <end position="58"/>
    </location>
</feature>
<reference evidence="9 10" key="1">
    <citation type="submission" date="2014-09" db="EMBL/GenBank/DDBJ databases">
        <authorList>
            <person name="Ellenberger Sabrina"/>
        </authorList>
    </citation>
    <scope>NUCLEOTIDE SEQUENCE [LARGE SCALE GENOMIC DNA]</scope>
    <source>
        <strain evidence="9 10">CBS 412.66</strain>
    </source>
</reference>